<organism evidence="1 2">
    <name type="scientific">Roseibium sediminicola</name>
    <dbReference type="NCBI Taxonomy" id="2933272"/>
    <lineage>
        <taxon>Bacteria</taxon>
        <taxon>Pseudomonadati</taxon>
        <taxon>Pseudomonadota</taxon>
        <taxon>Alphaproteobacteria</taxon>
        <taxon>Hyphomicrobiales</taxon>
        <taxon>Stappiaceae</taxon>
        <taxon>Roseibium</taxon>
    </lineage>
</organism>
<comment type="caution">
    <text evidence="1">The sequence shown here is derived from an EMBL/GenBank/DDBJ whole genome shotgun (WGS) entry which is preliminary data.</text>
</comment>
<evidence type="ECO:0008006" key="3">
    <source>
        <dbReference type="Google" id="ProtNLM"/>
    </source>
</evidence>
<gene>
    <name evidence="1" type="ORF">M0H32_28010</name>
</gene>
<dbReference type="Proteomes" id="UP001431221">
    <property type="component" value="Unassembled WGS sequence"/>
</dbReference>
<evidence type="ECO:0000313" key="2">
    <source>
        <dbReference type="Proteomes" id="UP001431221"/>
    </source>
</evidence>
<name>A0ABT0H3G8_9HYPH</name>
<dbReference type="RefSeq" id="WP_248159957.1">
    <property type="nucleotide sequence ID" value="NZ_JALNMJ010000038.1"/>
</dbReference>
<dbReference type="EMBL" id="JALNMJ010000038">
    <property type="protein sequence ID" value="MCK7616020.1"/>
    <property type="molecule type" value="Genomic_DNA"/>
</dbReference>
<accession>A0ABT0H3G8</accession>
<protein>
    <recommendedName>
        <fullName evidence="3">Integron gene cassette protein</fullName>
    </recommendedName>
</protein>
<evidence type="ECO:0000313" key="1">
    <source>
        <dbReference type="EMBL" id="MCK7616020.1"/>
    </source>
</evidence>
<proteinExistence type="predicted"/>
<sequence length="163" mass="17999">MNLNQTLKATNLRFNRTQTQARAFELEALEQIWTHPLVGGYYPLEAKEAFNLQAMVLQSDGRDVAEETVSVIFVLNDGESYFLEIAVQTAPGEFAYAGYIPALEGVQSLKARVDTASMNGLFLLSTAGYESRVNYGFDPFSGFYQELVLPSLAVAAMRARRAG</sequence>
<reference evidence="1" key="1">
    <citation type="submission" date="2022-04" db="EMBL/GenBank/DDBJ databases">
        <title>Roseibium sp. CAU 1639 isolated from mud.</title>
        <authorList>
            <person name="Kim W."/>
        </authorList>
    </citation>
    <scope>NUCLEOTIDE SEQUENCE</scope>
    <source>
        <strain evidence="1">CAU 1639</strain>
    </source>
</reference>
<keyword evidence="2" id="KW-1185">Reference proteome</keyword>